<accession>A0AA35WPC8</accession>
<feature type="domain" description="Rieske" evidence="6">
    <location>
        <begin position="4"/>
        <end position="100"/>
    </location>
</feature>
<keyword evidence="2" id="KW-0479">Metal-binding</keyword>
<dbReference type="InterPro" id="IPR017941">
    <property type="entry name" value="Rieske_2Fe-2S"/>
</dbReference>
<gene>
    <name evidence="7" type="ORF">GBAR_LOCUS16429</name>
</gene>
<evidence type="ECO:0000259" key="6">
    <source>
        <dbReference type="PROSITE" id="PS51296"/>
    </source>
</evidence>
<comment type="caution">
    <text evidence="7">The sequence shown here is derived from an EMBL/GenBank/DDBJ whole genome shotgun (WGS) entry which is preliminary data.</text>
</comment>
<comment type="cofactor">
    <cofactor evidence="5">
        <name>[2Fe-2S] cluster</name>
        <dbReference type="ChEBI" id="CHEBI:190135"/>
    </cofactor>
</comment>
<evidence type="ECO:0000256" key="4">
    <source>
        <dbReference type="ARBA" id="ARBA00023014"/>
    </source>
</evidence>
<organism evidence="7 8">
    <name type="scientific">Geodia barretti</name>
    <name type="common">Barrett's horny sponge</name>
    <dbReference type="NCBI Taxonomy" id="519541"/>
    <lineage>
        <taxon>Eukaryota</taxon>
        <taxon>Metazoa</taxon>
        <taxon>Porifera</taxon>
        <taxon>Demospongiae</taxon>
        <taxon>Heteroscleromorpha</taxon>
        <taxon>Tetractinellida</taxon>
        <taxon>Astrophorina</taxon>
        <taxon>Geodiidae</taxon>
        <taxon>Geodia</taxon>
    </lineage>
</organism>
<dbReference type="Gene3D" id="1.20.1440.50">
    <property type="entry name" value="Ta0600-like"/>
    <property type="match status" value="1"/>
</dbReference>
<dbReference type="GO" id="GO:0046872">
    <property type="term" value="F:metal ion binding"/>
    <property type="evidence" value="ECO:0007669"/>
    <property type="project" value="UniProtKB-KW"/>
</dbReference>
<evidence type="ECO:0000256" key="1">
    <source>
        <dbReference type="ARBA" id="ARBA00022714"/>
    </source>
</evidence>
<dbReference type="InterPro" id="IPR036922">
    <property type="entry name" value="Rieske_2Fe-2S_sf"/>
</dbReference>
<evidence type="ECO:0000313" key="8">
    <source>
        <dbReference type="Proteomes" id="UP001174909"/>
    </source>
</evidence>
<evidence type="ECO:0000313" key="7">
    <source>
        <dbReference type="EMBL" id="CAI8028898.1"/>
    </source>
</evidence>
<name>A0AA35WPC8_GEOBA</name>
<dbReference type="PANTHER" id="PTHR21496:SF0">
    <property type="entry name" value="RIESKE DOMAIN-CONTAINING PROTEIN"/>
    <property type="match status" value="1"/>
</dbReference>
<dbReference type="EMBL" id="CASHTH010002369">
    <property type="protein sequence ID" value="CAI8028898.1"/>
    <property type="molecule type" value="Genomic_DNA"/>
</dbReference>
<dbReference type="AlphaFoldDB" id="A0AA35WPC8"/>
<dbReference type="SUPFAM" id="SSF158436">
    <property type="entry name" value="Ta0600-like"/>
    <property type="match status" value="1"/>
</dbReference>
<evidence type="ECO:0000256" key="3">
    <source>
        <dbReference type="ARBA" id="ARBA00023004"/>
    </source>
</evidence>
<dbReference type="PANTHER" id="PTHR21496">
    <property type="entry name" value="FERREDOXIN-RELATED"/>
    <property type="match status" value="1"/>
</dbReference>
<protein>
    <submittedName>
        <fullName evidence="7">UPF0147 protein APE_2336a</fullName>
    </submittedName>
</protein>
<dbReference type="Gene3D" id="2.102.10.10">
    <property type="entry name" value="Rieske [2Fe-2S] iron-sulphur domain"/>
    <property type="match status" value="1"/>
</dbReference>
<evidence type="ECO:0000256" key="5">
    <source>
        <dbReference type="ARBA" id="ARBA00034078"/>
    </source>
</evidence>
<reference evidence="7" key="1">
    <citation type="submission" date="2023-03" db="EMBL/GenBank/DDBJ databases">
        <authorList>
            <person name="Steffen K."/>
            <person name="Cardenas P."/>
        </authorList>
    </citation>
    <scope>NUCLEOTIDE SEQUENCE</scope>
</reference>
<dbReference type="InterPro" id="IPR023130">
    <property type="entry name" value="Ta0600-like_sf"/>
</dbReference>
<dbReference type="Pfam" id="PF03685">
    <property type="entry name" value="UPF0147"/>
    <property type="match status" value="1"/>
</dbReference>
<keyword evidence="1" id="KW-0001">2Fe-2S</keyword>
<dbReference type="InterPro" id="IPR005354">
    <property type="entry name" value="UPF0147"/>
</dbReference>
<dbReference type="SUPFAM" id="SSF50022">
    <property type="entry name" value="ISP domain"/>
    <property type="match status" value="1"/>
</dbReference>
<dbReference type="GO" id="GO:0051537">
    <property type="term" value="F:2 iron, 2 sulfur cluster binding"/>
    <property type="evidence" value="ECO:0007669"/>
    <property type="project" value="UniProtKB-KW"/>
</dbReference>
<dbReference type="Pfam" id="PF00355">
    <property type="entry name" value="Rieske"/>
    <property type="match status" value="1"/>
</dbReference>
<sequence>MGRVIAGKASDMAPGSLHKVTVDGRDVMIVNLDGTYHAVDDTCTHAGSSLSEGTLDGTSVVCGWHGAEFDCTTGKLAKFPVAIKDLQQYKEKNKGTLTESIATLSQIASSPATPKTIKKSIADMVSDLESGEYSMAVRAANAMSALEDITQDPNMPSFVRTTIWQAVAKLEGIKD</sequence>
<proteinExistence type="predicted"/>
<dbReference type="Proteomes" id="UP001174909">
    <property type="component" value="Unassembled WGS sequence"/>
</dbReference>
<dbReference type="PROSITE" id="PS51296">
    <property type="entry name" value="RIESKE"/>
    <property type="match status" value="1"/>
</dbReference>
<evidence type="ECO:0000256" key="2">
    <source>
        <dbReference type="ARBA" id="ARBA00022723"/>
    </source>
</evidence>
<keyword evidence="8" id="KW-1185">Reference proteome</keyword>
<keyword evidence="3" id="KW-0408">Iron</keyword>
<keyword evidence="4" id="KW-0411">Iron-sulfur</keyword>